<dbReference type="Pfam" id="PF01636">
    <property type="entry name" value="APH"/>
    <property type="match status" value="1"/>
</dbReference>
<comment type="caution">
    <text evidence="2">The sequence shown here is derived from an EMBL/GenBank/DDBJ whole genome shotgun (WGS) entry which is preliminary data.</text>
</comment>
<protein>
    <submittedName>
        <fullName evidence="2">Aminoglycoside phosphotransferase (APT) family kinase protein</fullName>
    </submittedName>
</protein>
<gene>
    <name evidence="2" type="ORF">J2Y00_003460</name>
</gene>
<name>A0AAE3XHN7_9DEIO</name>
<dbReference type="RefSeq" id="WP_309856011.1">
    <property type="nucleotide sequence ID" value="NZ_JAVDQJ010000008.1"/>
</dbReference>
<dbReference type="GO" id="GO:0016301">
    <property type="term" value="F:kinase activity"/>
    <property type="evidence" value="ECO:0007669"/>
    <property type="project" value="UniProtKB-KW"/>
</dbReference>
<evidence type="ECO:0000259" key="1">
    <source>
        <dbReference type="Pfam" id="PF01636"/>
    </source>
</evidence>
<dbReference type="AlphaFoldDB" id="A0AAE3XHN7"/>
<dbReference type="SUPFAM" id="SSF56112">
    <property type="entry name" value="Protein kinase-like (PK-like)"/>
    <property type="match status" value="1"/>
</dbReference>
<evidence type="ECO:0000313" key="2">
    <source>
        <dbReference type="EMBL" id="MDR6219853.1"/>
    </source>
</evidence>
<organism evidence="2 3">
    <name type="scientific">Deinococcus soli</name>
    <name type="common">ex Cha et al. 2016</name>
    <dbReference type="NCBI Taxonomy" id="1309411"/>
    <lineage>
        <taxon>Bacteria</taxon>
        <taxon>Thermotogati</taxon>
        <taxon>Deinococcota</taxon>
        <taxon>Deinococci</taxon>
        <taxon>Deinococcales</taxon>
        <taxon>Deinococcaceae</taxon>
        <taxon>Deinococcus</taxon>
    </lineage>
</organism>
<sequence length="279" mass="30288">MTPQDALTVLNFLDQAPSHHALVLRQDDTLIRYAQPGSPGADRIRRDAEILLALSPHGLPGPELLELDLSGRRTRHAFSLQMLPHPGAMQGREGEGEALWHQVGAYLHQLHDLPILATGFVIPSPDPLRLLEDLNENMIITDSDTEWLSSWITSLQQEAGEPRMATLHGSLRPANLLLSPDRQRLLGVQDWTCAHAGDTARDVVHLPLNAYGAISEGYGGPPAPMLLAFITRLLLDLRDAAQGHPGLAAATTRLLALFQFKPSGSTGEHGQQAIGMKGV</sequence>
<dbReference type="Gene3D" id="3.90.1200.10">
    <property type="match status" value="1"/>
</dbReference>
<evidence type="ECO:0000313" key="3">
    <source>
        <dbReference type="Proteomes" id="UP001185331"/>
    </source>
</evidence>
<proteinExistence type="predicted"/>
<accession>A0AAE3XHN7</accession>
<dbReference type="InterPro" id="IPR011009">
    <property type="entry name" value="Kinase-like_dom_sf"/>
</dbReference>
<keyword evidence="2" id="KW-0808">Transferase</keyword>
<dbReference type="InterPro" id="IPR002575">
    <property type="entry name" value="Aminoglycoside_PTrfase"/>
</dbReference>
<reference evidence="2" key="1">
    <citation type="submission" date="2023-07" db="EMBL/GenBank/DDBJ databases">
        <title>Sorghum-associated microbial communities from plants grown in Nebraska, USA.</title>
        <authorList>
            <person name="Schachtman D."/>
        </authorList>
    </citation>
    <scope>NUCLEOTIDE SEQUENCE</scope>
    <source>
        <strain evidence="2">BE330</strain>
    </source>
</reference>
<dbReference type="Proteomes" id="UP001185331">
    <property type="component" value="Unassembled WGS sequence"/>
</dbReference>
<dbReference type="EMBL" id="JAVDQK010000009">
    <property type="protein sequence ID" value="MDR6219853.1"/>
    <property type="molecule type" value="Genomic_DNA"/>
</dbReference>
<keyword evidence="2" id="KW-0418">Kinase</keyword>
<feature type="domain" description="Aminoglycoside phosphotransferase" evidence="1">
    <location>
        <begin position="34"/>
        <end position="207"/>
    </location>
</feature>